<dbReference type="OrthoDB" id="270127at2759"/>
<dbReference type="AlphaFoldDB" id="A0A553NP03"/>
<keyword evidence="19" id="KW-0472">Membrane</keyword>
<dbReference type="InterPro" id="IPR001564">
    <property type="entry name" value="Nucleoside_diP_kinase"/>
</dbReference>
<keyword evidence="3" id="KW-0963">Cytoplasm</keyword>
<evidence type="ECO:0000256" key="14">
    <source>
        <dbReference type="PIRSR" id="PIRSR036503-50"/>
    </source>
</evidence>
<feature type="active site" description="Pros-phosphohistidine intermediate" evidence="16">
    <location>
        <position position="420"/>
    </location>
</feature>
<dbReference type="PROSITE" id="PS51336">
    <property type="entry name" value="DM10"/>
    <property type="match status" value="1"/>
</dbReference>
<evidence type="ECO:0000256" key="12">
    <source>
        <dbReference type="ARBA" id="ARBA00023212"/>
    </source>
</evidence>
<feature type="binding site" evidence="16">
    <location>
        <position position="256"/>
    </location>
    <ligand>
        <name>ATP</name>
        <dbReference type="ChEBI" id="CHEBI:30616"/>
    </ligand>
</feature>
<dbReference type="InterPro" id="IPR023005">
    <property type="entry name" value="Nucleoside_diP_kinase_AS"/>
</dbReference>
<keyword evidence="12" id="KW-0206">Cytoskeleton</keyword>
<dbReference type="InterPro" id="IPR037993">
    <property type="entry name" value="NDPk7B"/>
</dbReference>
<keyword evidence="4 18" id="KW-0808">Transferase</keyword>
<feature type="binding site" evidence="16">
    <location>
        <position position="152"/>
    </location>
    <ligand>
        <name>ATP</name>
        <dbReference type="ChEBI" id="CHEBI:30616"/>
    </ligand>
</feature>
<sequence>MIKSKERPHSSEIRHGVRASTWIPGGIAILTLITAFLLQQYPEVLQSFSSKMSSFSDDSFTFTVNWYDQTMDKDRKFKLTFFPRDNSVEMFDIKHQRVFLKRIVCDGLHVGDFFVGNHVVVLARRLQVLEYGDERTKHALEPNHEATFAMVKPDGLKNLGGILELIENEGFVVSDAKMTLLSREHAALFYQEHDRRSFFGELLEYITSGPVVALELMRSNAVSEWRKLLGPTDAAKAIQDAPHSVRAKFGTDKTNNAAHGSDSPEAAARELNFFFGNDQNKSDRGAFPQSWAKLENTTCCIIKPHAMKSKFTASIVKDIQASGFQIEGLQTFHLKYEHAEEFYEIYRGIVQDYTGLVKQLSSGRCMVLAIGYGGSGSEDEEASQKFRDLVGPADPDLAKTIRPKSLRAKYGRTKDENGVHCSDLPEDAKLEVEYFFKILQ</sequence>
<dbReference type="GO" id="GO:0004550">
    <property type="term" value="F:nucleoside diphosphate kinase activity"/>
    <property type="evidence" value="ECO:0007669"/>
    <property type="project" value="UniProtKB-EC"/>
</dbReference>
<evidence type="ECO:0000256" key="5">
    <source>
        <dbReference type="ARBA" id="ARBA00022723"/>
    </source>
</evidence>
<dbReference type="GO" id="GO:0006241">
    <property type="term" value="P:CTP biosynthetic process"/>
    <property type="evidence" value="ECO:0007669"/>
    <property type="project" value="InterPro"/>
</dbReference>
<comment type="subcellular location">
    <subcellularLocation>
        <location evidence="1">Cytoplasm</location>
        <location evidence="1">Cytoskeleton</location>
        <location evidence="1">Cilium axoneme</location>
    </subcellularLocation>
</comment>
<keyword evidence="11" id="KW-0546">Nucleotide metabolism</keyword>
<dbReference type="FunFam" id="3.30.70.141:FF:000010">
    <property type="entry name" value="Nucleoside diphosphate kinase 7"/>
    <property type="match status" value="1"/>
</dbReference>
<dbReference type="PRINTS" id="PR01243">
    <property type="entry name" value="NUCDPKINASE"/>
</dbReference>
<dbReference type="GO" id="GO:0005524">
    <property type="term" value="F:ATP binding"/>
    <property type="evidence" value="ECO:0007669"/>
    <property type="project" value="UniProtKB-KW"/>
</dbReference>
<keyword evidence="22" id="KW-1185">Reference proteome</keyword>
<dbReference type="PANTHER" id="PTHR46161:SF3">
    <property type="entry name" value="NUCLEOSIDE DIPHOSPHATE KINASE DDB_G0292928-RELATED"/>
    <property type="match status" value="1"/>
</dbReference>
<dbReference type="PROSITE" id="PS00469">
    <property type="entry name" value="NDPK"/>
    <property type="match status" value="1"/>
</dbReference>
<dbReference type="SMART" id="SM00676">
    <property type="entry name" value="DM10"/>
    <property type="match status" value="1"/>
</dbReference>
<comment type="similarity">
    <text evidence="2 16 17">Belongs to the NDK family.</text>
</comment>
<evidence type="ECO:0000256" key="2">
    <source>
        <dbReference type="ARBA" id="ARBA00008142"/>
    </source>
</evidence>
<keyword evidence="9 15" id="KW-0067">ATP-binding</keyword>
<dbReference type="InterPro" id="IPR011410">
    <property type="entry name" value="NDPK7"/>
</dbReference>
<dbReference type="EMBL" id="VCGU01000011">
    <property type="protein sequence ID" value="TRY67169.1"/>
    <property type="molecule type" value="Genomic_DNA"/>
</dbReference>
<keyword evidence="10" id="KW-0460">Magnesium</keyword>
<dbReference type="InterPro" id="IPR036850">
    <property type="entry name" value="NDK-like_dom_sf"/>
</dbReference>
<dbReference type="PIRSF" id="PIRSF036503">
    <property type="entry name" value="NDK7"/>
    <property type="match status" value="1"/>
</dbReference>
<dbReference type="Pfam" id="PF00334">
    <property type="entry name" value="NDK"/>
    <property type="match status" value="2"/>
</dbReference>
<feature type="binding site" evidence="16">
    <location>
        <position position="198"/>
    </location>
    <ligand>
        <name>ATP</name>
        <dbReference type="ChEBI" id="CHEBI:30616"/>
    </ligand>
</feature>
<dbReference type="PROSITE" id="PS51374">
    <property type="entry name" value="NDPK_LIKE"/>
    <property type="match status" value="2"/>
</dbReference>
<comment type="caution">
    <text evidence="16">Lacks conserved residue(s) required for the propagation of feature annotation.</text>
</comment>
<dbReference type="GO" id="GO:0006183">
    <property type="term" value="P:GTP biosynthetic process"/>
    <property type="evidence" value="ECO:0007669"/>
    <property type="project" value="InterPro"/>
</dbReference>
<evidence type="ECO:0000256" key="8">
    <source>
        <dbReference type="ARBA" id="ARBA00022801"/>
    </source>
</evidence>
<protein>
    <recommendedName>
        <fullName evidence="18">Nucleoside diphosphate kinase</fullName>
        <ecNumber evidence="18">2.7.4.6</ecNumber>
    </recommendedName>
</protein>
<reference evidence="21 22" key="1">
    <citation type="journal article" date="2018" name="Nat. Ecol. Evol.">
        <title>Genomic signatures of mitonuclear coevolution across populations of Tigriopus californicus.</title>
        <authorList>
            <person name="Barreto F.S."/>
            <person name="Watson E.T."/>
            <person name="Lima T.G."/>
            <person name="Willett C.S."/>
            <person name="Edmands S."/>
            <person name="Li W."/>
            <person name="Burton R.S."/>
        </authorList>
    </citation>
    <scope>NUCLEOTIDE SEQUENCE [LARGE SCALE GENOMIC DNA]</scope>
    <source>
        <strain evidence="21 22">San Diego</strain>
    </source>
</reference>
<dbReference type="OMA" id="VCMCLEI"/>
<comment type="caution">
    <text evidence="21">The sequence shown here is derived from an EMBL/GenBank/DDBJ whole genome shotgun (WGS) entry which is preliminary data.</text>
</comment>
<evidence type="ECO:0000256" key="1">
    <source>
        <dbReference type="ARBA" id="ARBA00004430"/>
    </source>
</evidence>
<gene>
    <name evidence="21" type="ORF">TCAL_03085</name>
</gene>
<evidence type="ECO:0000313" key="21">
    <source>
        <dbReference type="EMBL" id="TRY67169.1"/>
    </source>
</evidence>
<evidence type="ECO:0000256" key="9">
    <source>
        <dbReference type="ARBA" id="ARBA00022840"/>
    </source>
</evidence>
<organism evidence="21 22">
    <name type="scientific">Tigriopus californicus</name>
    <name type="common">Marine copepod</name>
    <dbReference type="NCBI Taxonomy" id="6832"/>
    <lineage>
        <taxon>Eukaryota</taxon>
        <taxon>Metazoa</taxon>
        <taxon>Ecdysozoa</taxon>
        <taxon>Arthropoda</taxon>
        <taxon>Crustacea</taxon>
        <taxon>Multicrustacea</taxon>
        <taxon>Hexanauplia</taxon>
        <taxon>Copepoda</taxon>
        <taxon>Harpacticoida</taxon>
        <taxon>Harpacticidae</taxon>
        <taxon>Tigriopus</taxon>
    </lineage>
</organism>
<dbReference type="InterPro" id="IPR034907">
    <property type="entry name" value="NDK-like_dom"/>
</dbReference>
<evidence type="ECO:0000256" key="13">
    <source>
        <dbReference type="ARBA" id="ARBA00023273"/>
    </source>
</evidence>
<dbReference type="InterPro" id="IPR006602">
    <property type="entry name" value="DM10_dom"/>
</dbReference>
<dbReference type="GO" id="GO:0006228">
    <property type="term" value="P:UTP biosynthetic process"/>
    <property type="evidence" value="ECO:0007669"/>
    <property type="project" value="InterPro"/>
</dbReference>
<dbReference type="Gene3D" id="3.30.70.141">
    <property type="entry name" value="Nucleoside diphosphate kinase-like domain"/>
    <property type="match status" value="2"/>
</dbReference>
<dbReference type="Proteomes" id="UP000318571">
    <property type="component" value="Chromosome 4"/>
</dbReference>
<keyword evidence="19" id="KW-1133">Transmembrane helix</keyword>
<evidence type="ECO:0000256" key="3">
    <source>
        <dbReference type="ARBA" id="ARBA00022490"/>
    </source>
</evidence>
<evidence type="ECO:0000256" key="17">
    <source>
        <dbReference type="RuleBase" id="RU004011"/>
    </source>
</evidence>
<evidence type="ECO:0000256" key="15">
    <source>
        <dbReference type="PIRSR" id="PIRSR036503-51"/>
    </source>
</evidence>
<evidence type="ECO:0000259" key="20">
    <source>
        <dbReference type="PROSITE" id="PS51336"/>
    </source>
</evidence>
<evidence type="ECO:0000256" key="11">
    <source>
        <dbReference type="ARBA" id="ARBA00023080"/>
    </source>
</evidence>
<dbReference type="EC" id="2.7.4.6" evidence="18"/>
<evidence type="ECO:0000256" key="7">
    <source>
        <dbReference type="ARBA" id="ARBA00022777"/>
    </source>
</evidence>
<keyword evidence="5" id="KW-0479">Metal-binding</keyword>
<proteinExistence type="inferred from homology"/>
<keyword evidence="19" id="KW-0812">Transmembrane</keyword>
<evidence type="ECO:0000256" key="6">
    <source>
        <dbReference type="ARBA" id="ARBA00022741"/>
    </source>
</evidence>
<feature type="transmembrane region" description="Helical" evidence="19">
    <location>
        <begin position="21"/>
        <end position="41"/>
    </location>
</feature>
<dbReference type="SUPFAM" id="SSF54919">
    <property type="entry name" value="Nucleoside diphosphate kinase, NDK"/>
    <property type="match status" value="2"/>
</dbReference>
<keyword evidence="13" id="KW-0966">Cell projection</keyword>
<comment type="catalytic activity">
    <reaction evidence="18">
        <text>a 2'-deoxyribonucleoside 5'-diphosphate + ATP = a 2'-deoxyribonucleoside 5'-triphosphate + ADP</text>
        <dbReference type="Rhea" id="RHEA:44640"/>
        <dbReference type="ChEBI" id="CHEBI:30616"/>
        <dbReference type="ChEBI" id="CHEBI:61560"/>
        <dbReference type="ChEBI" id="CHEBI:73316"/>
        <dbReference type="ChEBI" id="CHEBI:456216"/>
        <dbReference type="EC" id="2.7.4.6"/>
    </reaction>
</comment>
<keyword evidence="6 15" id="KW-0547">Nucleotide-binding</keyword>
<evidence type="ECO:0000256" key="19">
    <source>
        <dbReference type="SAM" id="Phobius"/>
    </source>
</evidence>
<accession>A0A553NP03</accession>
<evidence type="ECO:0000256" key="16">
    <source>
        <dbReference type="PROSITE-ProRule" id="PRU00706"/>
    </source>
</evidence>
<evidence type="ECO:0000256" key="4">
    <source>
        <dbReference type="ARBA" id="ARBA00022679"/>
    </source>
</evidence>
<dbReference type="STRING" id="6832.A0A553NP03"/>
<dbReference type="GO" id="GO:0016787">
    <property type="term" value="F:hydrolase activity"/>
    <property type="evidence" value="ECO:0007669"/>
    <property type="project" value="UniProtKB-KW"/>
</dbReference>
<name>A0A553NP03_TIGCA</name>
<evidence type="ECO:0000313" key="22">
    <source>
        <dbReference type="Proteomes" id="UP000318571"/>
    </source>
</evidence>
<feature type="active site" description="Pros-phosphohistidine intermediate" evidence="14 16">
    <location>
        <position position="259"/>
    </location>
</feature>
<evidence type="ECO:0000256" key="10">
    <source>
        <dbReference type="ARBA" id="ARBA00022842"/>
    </source>
</evidence>
<keyword evidence="7 18" id="KW-0418">Kinase</keyword>
<dbReference type="CDD" id="cd04412">
    <property type="entry name" value="NDPk7B"/>
    <property type="match status" value="1"/>
</dbReference>
<dbReference type="SMART" id="SM00562">
    <property type="entry name" value="NDK"/>
    <property type="match status" value="2"/>
</dbReference>
<feature type="binding site" evidence="16">
    <location>
        <position position="232"/>
    </location>
    <ligand>
        <name>ATP</name>
        <dbReference type="ChEBI" id="CHEBI:30616"/>
    </ligand>
</feature>
<feature type="binding site" evidence="16">
    <location>
        <position position="226"/>
    </location>
    <ligand>
        <name>ATP</name>
        <dbReference type="ChEBI" id="CHEBI:30616"/>
    </ligand>
</feature>
<feature type="binding site" evidence="16">
    <location>
        <position position="246"/>
    </location>
    <ligand>
        <name>ATP</name>
        <dbReference type="ChEBI" id="CHEBI:30616"/>
    </ligand>
</feature>
<keyword evidence="8" id="KW-0378">Hydrolase</keyword>
<feature type="domain" description="DM10" evidence="20">
    <location>
        <begin position="56"/>
        <end position="144"/>
    </location>
</feature>
<evidence type="ECO:0000256" key="18">
    <source>
        <dbReference type="RuleBase" id="RU004013"/>
    </source>
</evidence>
<dbReference type="PANTHER" id="PTHR46161">
    <property type="entry name" value="NUCLEOSIDE DIPHOSPHATE KINASE"/>
    <property type="match status" value="1"/>
</dbReference>
<dbReference type="GO" id="GO:0005930">
    <property type="term" value="C:axoneme"/>
    <property type="evidence" value="ECO:0007669"/>
    <property type="project" value="UniProtKB-SubCell"/>
</dbReference>
<dbReference type="GO" id="GO:0046872">
    <property type="term" value="F:metal ion binding"/>
    <property type="evidence" value="ECO:0007669"/>
    <property type="project" value="UniProtKB-KW"/>
</dbReference>